<dbReference type="Pfam" id="PF00701">
    <property type="entry name" value="DHDPS"/>
    <property type="match status" value="1"/>
</dbReference>
<feature type="site" description="Part of a proton relay during catalysis" evidence="12">
    <location>
        <position position="44"/>
    </location>
</feature>
<name>A0A840MKT0_9PROT</name>
<evidence type="ECO:0000313" key="17">
    <source>
        <dbReference type="Proteomes" id="UP000575898"/>
    </source>
</evidence>
<dbReference type="InterPro" id="IPR013785">
    <property type="entry name" value="Aldolase_TIM"/>
</dbReference>
<evidence type="ECO:0000256" key="5">
    <source>
        <dbReference type="ARBA" id="ARBA00022490"/>
    </source>
</evidence>
<proteinExistence type="inferred from homology"/>
<evidence type="ECO:0000256" key="7">
    <source>
        <dbReference type="ARBA" id="ARBA00022915"/>
    </source>
</evidence>
<evidence type="ECO:0000256" key="2">
    <source>
        <dbReference type="ARBA" id="ARBA00005120"/>
    </source>
</evidence>
<keyword evidence="8 12" id="KW-0457">Lysine biosynthesis</keyword>
<dbReference type="PRINTS" id="PR00146">
    <property type="entry name" value="DHPICSNTHASE"/>
</dbReference>
<keyword evidence="17" id="KW-1185">Reference proteome</keyword>
<dbReference type="InterPro" id="IPR005263">
    <property type="entry name" value="DapA"/>
</dbReference>
<evidence type="ECO:0000256" key="1">
    <source>
        <dbReference type="ARBA" id="ARBA00003294"/>
    </source>
</evidence>
<evidence type="ECO:0000256" key="13">
    <source>
        <dbReference type="PIRNR" id="PIRNR001365"/>
    </source>
</evidence>
<keyword evidence="10 12" id="KW-0704">Schiff base</keyword>
<comment type="caution">
    <text evidence="16">The sequence shown here is derived from an EMBL/GenBank/DDBJ whole genome shotgun (WGS) entry which is preliminary data.</text>
</comment>
<comment type="subcellular location">
    <subcellularLocation>
        <location evidence="12">Cytoplasm</location>
    </subcellularLocation>
</comment>
<dbReference type="Proteomes" id="UP000575898">
    <property type="component" value="Unassembled WGS sequence"/>
</dbReference>
<keyword evidence="9 12" id="KW-0456">Lyase</keyword>
<dbReference type="InterPro" id="IPR020624">
    <property type="entry name" value="Schiff_base-form_aldolases_CS"/>
</dbReference>
<dbReference type="EMBL" id="JACHHY010000015">
    <property type="protein sequence ID" value="MBB5019258.1"/>
    <property type="molecule type" value="Genomic_DNA"/>
</dbReference>
<dbReference type="GO" id="GO:0005829">
    <property type="term" value="C:cytosol"/>
    <property type="evidence" value="ECO:0007669"/>
    <property type="project" value="TreeGrafter"/>
</dbReference>
<feature type="active site" description="Schiff-base intermediate with substrate" evidence="12 14">
    <location>
        <position position="161"/>
    </location>
</feature>
<dbReference type="EC" id="4.3.3.7" evidence="4 12"/>
<evidence type="ECO:0000256" key="10">
    <source>
        <dbReference type="ARBA" id="ARBA00023270"/>
    </source>
</evidence>
<dbReference type="InterPro" id="IPR020625">
    <property type="entry name" value="Schiff_base-form_aldolases_AS"/>
</dbReference>
<evidence type="ECO:0000256" key="9">
    <source>
        <dbReference type="ARBA" id="ARBA00023239"/>
    </source>
</evidence>
<keyword evidence="6 12" id="KW-0028">Amino-acid biosynthesis</keyword>
<evidence type="ECO:0000256" key="8">
    <source>
        <dbReference type="ARBA" id="ARBA00023154"/>
    </source>
</evidence>
<dbReference type="PROSITE" id="PS00666">
    <property type="entry name" value="DHDPS_2"/>
    <property type="match status" value="1"/>
</dbReference>
<gene>
    <name evidence="12" type="primary">dapA</name>
    <name evidence="16" type="ORF">HNQ59_002556</name>
</gene>
<keyword evidence="5 12" id="KW-0963">Cytoplasm</keyword>
<organism evidence="16 17">
    <name type="scientific">Chitinivorax tropicus</name>
    <dbReference type="NCBI Taxonomy" id="714531"/>
    <lineage>
        <taxon>Bacteria</taxon>
        <taxon>Pseudomonadati</taxon>
        <taxon>Pseudomonadota</taxon>
        <taxon>Betaproteobacteria</taxon>
        <taxon>Chitinivorax</taxon>
    </lineage>
</organism>
<reference evidence="16 17" key="1">
    <citation type="submission" date="2020-08" db="EMBL/GenBank/DDBJ databases">
        <title>Genomic Encyclopedia of Type Strains, Phase IV (KMG-IV): sequencing the most valuable type-strain genomes for metagenomic binning, comparative biology and taxonomic classification.</title>
        <authorList>
            <person name="Goeker M."/>
        </authorList>
    </citation>
    <scope>NUCLEOTIDE SEQUENCE [LARGE SCALE GENOMIC DNA]</scope>
    <source>
        <strain evidence="16 17">DSM 27165</strain>
    </source>
</reference>
<dbReference type="SUPFAM" id="SSF51569">
    <property type="entry name" value="Aldolase"/>
    <property type="match status" value="1"/>
</dbReference>
<feature type="binding site" evidence="12 15">
    <location>
        <position position="203"/>
    </location>
    <ligand>
        <name>pyruvate</name>
        <dbReference type="ChEBI" id="CHEBI:15361"/>
    </ligand>
</feature>
<dbReference type="PROSITE" id="PS00665">
    <property type="entry name" value="DHDPS_1"/>
    <property type="match status" value="1"/>
</dbReference>
<comment type="function">
    <text evidence="1 12">Catalyzes the condensation of (S)-aspartate-beta-semialdehyde [(S)-ASA] and pyruvate to 4-hydroxy-tetrahydrodipicolinate (HTPA).</text>
</comment>
<comment type="subunit">
    <text evidence="12">Homotetramer; dimer of dimers.</text>
</comment>
<dbReference type="GO" id="GO:0008840">
    <property type="term" value="F:4-hydroxy-tetrahydrodipicolinate synthase activity"/>
    <property type="evidence" value="ECO:0007669"/>
    <property type="project" value="UniProtKB-UniRule"/>
</dbReference>
<comment type="pathway">
    <text evidence="2 12">Amino-acid biosynthesis; L-lysine biosynthesis via DAP pathway; (S)-tetrahydrodipicolinate from L-aspartate: step 3/4.</text>
</comment>
<comment type="similarity">
    <text evidence="3 12 13">Belongs to the DapA family.</text>
</comment>
<dbReference type="InterPro" id="IPR002220">
    <property type="entry name" value="DapA-like"/>
</dbReference>
<comment type="catalytic activity">
    <reaction evidence="11 12">
        <text>L-aspartate 4-semialdehyde + pyruvate = (2S,4S)-4-hydroxy-2,3,4,5-tetrahydrodipicolinate + H2O + H(+)</text>
        <dbReference type="Rhea" id="RHEA:34171"/>
        <dbReference type="ChEBI" id="CHEBI:15361"/>
        <dbReference type="ChEBI" id="CHEBI:15377"/>
        <dbReference type="ChEBI" id="CHEBI:15378"/>
        <dbReference type="ChEBI" id="CHEBI:67139"/>
        <dbReference type="ChEBI" id="CHEBI:537519"/>
        <dbReference type="EC" id="4.3.3.7"/>
    </reaction>
</comment>
<dbReference type="SMART" id="SM01130">
    <property type="entry name" value="DHDPS"/>
    <property type="match status" value="1"/>
</dbReference>
<feature type="active site" description="Proton donor/acceptor" evidence="12 14">
    <location>
        <position position="133"/>
    </location>
</feature>
<evidence type="ECO:0000256" key="14">
    <source>
        <dbReference type="PIRSR" id="PIRSR001365-1"/>
    </source>
</evidence>
<evidence type="ECO:0000313" key="16">
    <source>
        <dbReference type="EMBL" id="MBB5019258.1"/>
    </source>
</evidence>
<dbReference type="GO" id="GO:0009089">
    <property type="term" value="P:lysine biosynthetic process via diaminopimelate"/>
    <property type="evidence" value="ECO:0007669"/>
    <property type="project" value="UniProtKB-UniRule"/>
</dbReference>
<dbReference type="CDD" id="cd00950">
    <property type="entry name" value="DHDPS"/>
    <property type="match status" value="1"/>
</dbReference>
<dbReference type="NCBIfam" id="TIGR00674">
    <property type="entry name" value="dapA"/>
    <property type="match status" value="1"/>
</dbReference>
<evidence type="ECO:0000256" key="12">
    <source>
        <dbReference type="HAMAP-Rule" id="MF_00418"/>
    </source>
</evidence>
<feature type="binding site" evidence="12 15">
    <location>
        <position position="45"/>
    </location>
    <ligand>
        <name>pyruvate</name>
        <dbReference type="ChEBI" id="CHEBI:15361"/>
    </ligand>
</feature>
<comment type="caution">
    <text evidence="12">Was originally thought to be a dihydrodipicolinate synthase (DHDPS), catalyzing the condensation of (S)-aspartate-beta-semialdehyde [(S)-ASA] and pyruvate to dihydrodipicolinate (DHDP). However, it was shown in E.coli that the product of the enzymatic reaction is not dihydrodipicolinate but in fact (4S)-4-hydroxy-2,3,4,5-tetrahydro-(2S)-dipicolinic acid (HTPA), and that the consecutive dehydration reaction leading to DHDP is not spontaneous but catalyzed by DapB.</text>
</comment>
<dbReference type="Gene3D" id="3.20.20.70">
    <property type="entry name" value="Aldolase class I"/>
    <property type="match status" value="1"/>
</dbReference>
<dbReference type="AlphaFoldDB" id="A0A840MKT0"/>
<evidence type="ECO:0000256" key="4">
    <source>
        <dbReference type="ARBA" id="ARBA00012086"/>
    </source>
</evidence>
<dbReference type="PANTHER" id="PTHR12128">
    <property type="entry name" value="DIHYDRODIPICOLINATE SYNTHASE"/>
    <property type="match status" value="1"/>
</dbReference>
<evidence type="ECO:0000256" key="3">
    <source>
        <dbReference type="ARBA" id="ARBA00007592"/>
    </source>
</evidence>
<dbReference type="PIRSF" id="PIRSF001365">
    <property type="entry name" value="DHDPS"/>
    <property type="match status" value="1"/>
</dbReference>
<dbReference type="GO" id="GO:0019877">
    <property type="term" value="P:diaminopimelate biosynthetic process"/>
    <property type="evidence" value="ECO:0007669"/>
    <property type="project" value="UniProtKB-UniRule"/>
</dbReference>
<feature type="site" description="Part of a proton relay during catalysis" evidence="12">
    <location>
        <position position="107"/>
    </location>
</feature>
<keyword evidence="7 12" id="KW-0220">Diaminopimelate biosynthesis</keyword>
<evidence type="ECO:0000256" key="15">
    <source>
        <dbReference type="PIRSR" id="PIRSR001365-2"/>
    </source>
</evidence>
<dbReference type="PANTHER" id="PTHR12128:SF66">
    <property type="entry name" value="4-HYDROXY-2-OXOGLUTARATE ALDOLASE, MITOCHONDRIAL"/>
    <property type="match status" value="1"/>
</dbReference>
<protein>
    <recommendedName>
        <fullName evidence="4 12">4-hydroxy-tetrahydrodipicolinate synthase</fullName>
        <shortName evidence="12">HTPA synthase</shortName>
        <ecNumber evidence="4 12">4.3.3.7</ecNumber>
    </recommendedName>
</protein>
<evidence type="ECO:0000256" key="6">
    <source>
        <dbReference type="ARBA" id="ARBA00022605"/>
    </source>
</evidence>
<accession>A0A840MKT0</accession>
<dbReference type="HAMAP" id="MF_00418">
    <property type="entry name" value="DapA"/>
    <property type="match status" value="1"/>
</dbReference>
<evidence type="ECO:0000256" key="11">
    <source>
        <dbReference type="ARBA" id="ARBA00047836"/>
    </source>
</evidence>
<dbReference type="UniPathway" id="UPA00034">
    <property type="reaction ID" value="UER00017"/>
</dbReference>
<dbReference type="RefSeq" id="WP_184039792.1">
    <property type="nucleotide sequence ID" value="NZ_JACHHY010000015.1"/>
</dbReference>
<sequence>MLKGSLVAIVTPMFEDGSLDWDGLRRLIDFHVEHGSDGLVVAGTTGESPTVSVDEHVELIRITVEHAAGRIPVIAGTGANSTREAVELTREAKRVGADMTLSVVPYYNKPTQEGLYLHFKTIAEAVDIPVILYNVPGRTVADMSNDTTLRLAQIANIVGIKDATGNLERCADMVKRAPAGFALYTGDDATALPFMLLGGHGVITVTGNVAPKLMHELCVKALAGDIAGARAINDRLQGLHKHLFVEANPIPVKWAAQQMGLIKSGIRLPLTPLSLGCQPIVKQALSDAGIEL</sequence>